<dbReference type="Pfam" id="PF22697">
    <property type="entry name" value="SOS1_NGEF_PH"/>
    <property type="match status" value="1"/>
</dbReference>
<dbReference type="GO" id="GO:0005085">
    <property type="term" value="F:guanyl-nucleotide exchange factor activity"/>
    <property type="evidence" value="ECO:0007669"/>
    <property type="project" value="UniProtKB-KW"/>
</dbReference>
<feature type="compositionally biased region" description="Polar residues" evidence="2">
    <location>
        <begin position="370"/>
        <end position="387"/>
    </location>
</feature>
<dbReference type="SMART" id="SM00325">
    <property type="entry name" value="RhoGEF"/>
    <property type="match status" value="1"/>
</dbReference>
<reference evidence="5" key="2">
    <citation type="submission" date="2023-11" db="UniProtKB">
        <authorList>
            <consortium name="WormBaseParasite"/>
        </authorList>
    </citation>
    <scope>IDENTIFICATION</scope>
</reference>
<feature type="compositionally biased region" description="Polar residues" evidence="2">
    <location>
        <begin position="758"/>
        <end position="770"/>
    </location>
</feature>
<keyword evidence="4" id="KW-1185">Reference proteome</keyword>
<dbReference type="SUPFAM" id="SSF50729">
    <property type="entry name" value="PH domain-like"/>
    <property type="match status" value="1"/>
</dbReference>
<evidence type="ECO:0000256" key="1">
    <source>
        <dbReference type="ARBA" id="ARBA00022658"/>
    </source>
</evidence>
<feature type="compositionally biased region" description="Basic and acidic residues" evidence="2">
    <location>
        <begin position="666"/>
        <end position="681"/>
    </location>
</feature>
<dbReference type="SUPFAM" id="SSF48065">
    <property type="entry name" value="DBL homology domain (DH-domain)"/>
    <property type="match status" value="1"/>
</dbReference>
<organism evidence="4 5">
    <name type="scientific">Trichobilharzia regenti</name>
    <name type="common">Nasal bird schistosome</name>
    <dbReference type="NCBI Taxonomy" id="157069"/>
    <lineage>
        <taxon>Eukaryota</taxon>
        <taxon>Metazoa</taxon>
        <taxon>Spiralia</taxon>
        <taxon>Lophotrochozoa</taxon>
        <taxon>Platyhelminthes</taxon>
        <taxon>Trematoda</taxon>
        <taxon>Digenea</taxon>
        <taxon>Strigeidida</taxon>
        <taxon>Schistosomatoidea</taxon>
        <taxon>Schistosomatidae</taxon>
        <taxon>Trichobilharzia</taxon>
    </lineage>
</organism>
<feature type="compositionally biased region" description="Polar residues" evidence="2">
    <location>
        <begin position="699"/>
        <end position="726"/>
    </location>
</feature>
<dbReference type="PANTHER" id="PTHR22826:SF106">
    <property type="entry name" value="TRIO, ISOFORM A"/>
    <property type="match status" value="1"/>
</dbReference>
<dbReference type="Gene3D" id="1.20.900.10">
    <property type="entry name" value="Dbl homology (DH) domain"/>
    <property type="match status" value="1"/>
</dbReference>
<feature type="region of interest" description="Disordered" evidence="2">
    <location>
        <begin position="348"/>
        <end position="387"/>
    </location>
</feature>
<dbReference type="InterPro" id="IPR055251">
    <property type="entry name" value="SOS1_NGEF_PH"/>
</dbReference>
<dbReference type="InterPro" id="IPR035899">
    <property type="entry name" value="DBL_dom_sf"/>
</dbReference>
<dbReference type="InterPro" id="IPR000219">
    <property type="entry name" value="DH_dom"/>
</dbReference>
<sequence>MSADELGSHSLIESRNVSSDMMVIQASSTTSTEEAAGQPSFANDEPCTVQPESNEEHLSSNEDHPIVKLEDQCPKQEISLSASNHEVTRALLQRKQPLMELVSSEEGYVRRLKLVKDFYIPAVSAPSTAPSGVDNNPSGTVGSITHSDSQNPPPVAPEDLAARWRIVWGNWIQLYEWHSAFLEKLVSLVDSDPDRIPKLFIDSRARLRSIYSKYCENHRKAALIAEQYRDFFEELRIYIGDKEDVVSHLMQPVQRIMRYQLPIAEILKYTQRACSPDLMLWKKTLEIMKEIPKDTQLILEAARIDGFPGVITALGNILLRSDLLVATTTREQLLEMVSAYKMSLQNSASGTAPETSTAPNKIPPQVGRSAVNSGISSSSMDTSNIPNSSSVTANNLALQSPVEAPSSTAFEGSGLFTGNFKFVESRLFLFEQMLLVTEEVKPKRRVTTSDAFAQSTYQFKAAINVNKMRYEAHWYNCCLSSGHVNSDAATVDHLLCGAYSPDDLRFAILDQTPGKDIVYVIDPVTCSNREAWVVQLRDIQHMQHEFLLALQDPRRFNTGCRDEGWAKDALPHDPLSALNTDHSLRTDAQLSITASANSQVNQQRQRKWPSFTMKRPVRLGSNSSTVNTKETPVGGKPIPRPNIVTKSESQDRPNCLARSLSAERQPSNRDKLVDPKFNTCDERTNDDVCEASVYRKSSQSANSSIKLTNQSLSPKLSETASPSEISQHPKGGLLKKRNAFVNFFSRGKPKQRSKHQSQHQLTVPSGLQSGSEEHETAVGDCSYPTTVDDRICEPDMNLGDSGSSGGGVGGASISTDAQDVKSQPVEYTTE</sequence>
<evidence type="ECO:0000259" key="3">
    <source>
        <dbReference type="PROSITE" id="PS50010"/>
    </source>
</evidence>
<dbReference type="InterPro" id="IPR051336">
    <property type="entry name" value="RhoGEF_Guanine_NuclExch_SF"/>
</dbReference>
<reference evidence="4" key="1">
    <citation type="submission" date="2022-06" db="EMBL/GenBank/DDBJ databases">
        <authorList>
            <person name="Berger JAMES D."/>
            <person name="Berger JAMES D."/>
        </authorList>
    </citation>
    <scope>NUCLEOTIDE SEQUENCE [LARGE SCALE GENOMIC DNA]</scope>
</reference>
<dbReference type="Gene3D" id="2.30.29.30">
    <property type="entry name" value="Pleckstrin-homology domain (PH domain)/Phosphotyrosine-binding domain (PTB)"/>
    <property type="match status" value="1"/>
</dbReference>
<dbReference type="GO" id="GO:0005737">
    <property type="term" value="C:cytoplasm"/>
    <property type="evidence" value="ECO:0007669"/>
    <property type="project" value="TreeGrafter"/>
</dbReference>
<keyword evidence="1" id="KW-0344">Guanine-nucleotide releasing factor</keyword>
<protein>
    <recommendedName>
        <fullName evidence="3">DH domain-containing protein</fullName>
    </recommendedName>
</protein>
<proteinExistence type="predicted"/>
<dbReference type="Proteomes" id="UP000050795">
    <property type="component" value="Unassembled WGS sequence"/>
</dbReference>
<dbReference type="InterPro" id="IPR011993">
    <property type="entry name" value="PH-like_dom_sf"/>
</dbReference>
<feature type="region of interest" description="Disordered" evidence="2">
    <location>
        <begin position="747"/>
        <end position="830"/>
    </location>
</feature>
<feature type="compositionally biased region" description="Polar residues" evidence="2">
    <location>
        <begin position="348"/>
        <end position="359"/>
    </location>
</feature>
<feature type="compositionally biased region" description="Polar residues" evidence="2">
    <location>
        <begin position="11"/>
        <end position="33"/>
    </location>
</feature>
<feature type="region of interest" description="Disordered" evidence="2">
    <location>
        <begin position="699"/>
        <end position="732"/>
    </location>
</feature>
<dbReference type="AlphaFoldDB" id="A0AA85K2F3"/>
<feature type="region of interest" description="Disordered" evidence="2">
    <location>
        <begin position="1"/>
        <end position="63"/>
    </location>
</feature>
<feature type="compositionally biased region" description="Basic and acidic residues" evidence="2">
    <location>
        <begin position="54"/>
        <end position="63"/>
    </location>
</feature>
<feature type="region of interest" description="Disordered" evidence="2">
    <location>
        <begin position="126"/>
        <end position="155"/>
    </location>
</feature>
<feature type="compositionally biased region" description="Polar residues" evidence="2">
    <location>
        <begin position="620"/>
        <end position="630"/>
    </location>
</feature>
<dbReference type="WBParaSite" id="TREG1_58370.1">
    <property type="protein sequence ID" value="TREG1_58370.1"/>
    <property type="gene ID" value="TREG1_58370"/>
</dbReference>
<accession>A0AA85K2F3</accession>
<feature type="compositionally biased region" description="Basic residues" evidence="2">
    <location>
        <begin position="747"/>
        <end position="757"/>
    </location>
</feature>
<feature type="compositionally biased region" description="Polar residues" evidence="2">
    <location>
        <begin position="126"/>
        <end position="150"/>
    </location>
</feature>
<evidence type="ECO:0000313" key="4">
    <source>
        <dbReference type="Proteomes" id="UP000050795"/>
    </source>
</evidence>
<feature type="domain" description="DH" evidence="3">
    <location>
        <begin position="93"/>
        <end position="298"/>
    </location>
</feature>
<dbReference type="Pfam" id="PF00621">
    <property type="entry name" value="RhoGEF"/>
    <property type="match status" value="1"/>
</dbReference>
<evidence type="ECO:0000256" key="2">
    <source>
        <dbReference type="SAM" id="MobiDB-lite"/>
    </source>
</evidence>
<dbReference type="GO" id="GO:0019898">
    <property type="term" value="C:extrinsic component of membrane"/>
    <property type="evidence" value="ECO:0007669"/>
    <property type="project" value="TreeGrafter"/>
</dbReference>
<dbReference type="PANTHER" id="PTHR22826">
    <property type="entry name" value="RHO GUANINE EXCHANGE FACTOR-RELATED"/>
    <property type="match status" value="1"/>
</dbReference>
<feature type="compositionally biased region" description="Polar residues" evidence="2">
    <location>
        <begin position="815"/>
        <end position="830"/>
    </location>
</feature>
<feature type="region of interest" description="Disordered" evidence="2">
    <location>
        <begin position="615"/>
        <end position="681"/>
    </location>
</feature>
<evidence type="ECO:0000313" key="5">
    <source>
        <dbReference type="WBParaSite" id="TREG1_58370.1"/>
    </source>
</evidence>
<dbReference type="GO" id="GO:0007411">
    <property type="term" value="P:axon guidance"/>
    <property type="evidence" value="ECO:0007669"/>
    <property type="project" value="TreeGrafter"/>
</dbReference>
<name>A0AA85K2F3_TRIRE</name>
<dbReference type="PROSITE" id="PS50010">
    <property type="entry name" value="DH_2"/>
    <property type="match status" value="1"/>
</dbReference>